<reference evidence="2" key="2">
    <citation type="submission" date="2025-05" db="UniProtKB">
        <authorList>
            <consortium name="EnsemblMetazoa"/>
        </authorList>
    </citation>
    <scope>IDENTIFICATION</scope>
</reference>
<evidence type="ECO:0000313" key="2">
    <source>
        <dbReference type="EnsemblMetazoa" id="XP_028141812.1"/>
    </source>
</evidence>
<dbReference type="KEGG" id="dvv:114335726"/>
<protein>
    <submittedName>
        <fullName evidence="4">Uncharacterized protein LOC114335726</fullName>
    </submittedName>
</protein>
<dbReference type="Proteomes" id="UP001652700">
    <property type="component" value="Unplaced"/>
</dbReference>
<dbReference type="InParanoid" id="A0A6P7G467"/>
<feature type="signal peptide" evidence="1">
    <location>
        <begin position="1"/>
        <end position="20"/>
    </location>
</feature>
<accession>A0A6P7G467</accession>
<keyword evidence="3" id="KW-1185">Reference proteome</keyword>
<dbReference type="GeneID" id="114335726"/>
<name>A0A6P7G467_DIAVI</name>
<dbReference type="Gene3D" id="1.10.238.20">
    <property type="entry name" value="Pheromone/general odorant binding protein domain"/>
    <property type="match status" value="1"/>
</dbReference>
<evidence type="ECO:0000256" key="1">
    <source>
        <dbReference type="SAM" id="SignalP"/>
    </source>
</evidence>
<dbReference type="AlphaFoldDB" id="A0A6P7G467"/>
<feature type="chain" id="PRO_5027535456" evidence="1">
    <location>
        <begin position="21"/>
        <end position="155"/>
    </location>
</feature>
<organism evidence="4">
    <name type="scientific">Diabrotica virgifera virgifera</name>
    <name type="common">western corn rootworm</name>
    <dbReference type="NCBI Taxonomy" id="50390"/>
    <lineage>
        <taxon>Eukaryota</taxon>
        <taxon>Metazoa</taxon>
        <taxon>Ecdysozoa</taxon>
        <taxon>Arthropoda</taxon>
        <taxon>Hexapoda</taxon>
        <taxon>Insecta</taxon>
        <taxon>Pterygota</taxon>
        <taxon>Neoptera</taxon>
        <taxon>Endopterygota</taxon>
        <taxon>Coleoptera</taxon>
        <taxon>Polyphaga</taxon>
        <taxon>Cucujiformia</taxon>
        <taxon>Chrysomeloidea</taxon>
        <taxon>Chrysomelidae</taxon>
        <taxon>Galerucinae</taxon>
        <taxon>Diabroticina</taxon>
        <taxon>Diabroticites</taxon>
        <taxon>Diabrotica</taxon>
    </lineage>
</organism>
<gene>
    <name evidence="4" type="primary">LOC114335726</name>
</gene>
<dbReference type="RefSeq" id="XP_028141812.1">
    <property type="nucleotide sequence ID" value="XM_028286011.1"/>
</dbReference>
<dbReference type="SUPFAM" id="SSF47565">
    <property type="entry name" value="Insect pheromone/odorant-binding proteins"/>
    <property type="match status" value="1"/>
</dbReference>
<dbReference type="CDD" id="cd23992">
    <property type="entry name" value="PBP_GOBP"/>
    <property type="match status" value="1"/>
</dbReference>
<proteinExistence type="predicted"/>
<dbReference type="GO" id="GO:0005549">
    <property type="term" value="F:odorant binding"/>
    <property type="evidence" value="ECO:0007669"/>
    <property type="project" value="InterPro"/>
</dbReference>
<dbReference type="Pfam" id="PF01395">
    <property type="entry name" value="PBP_GOBP"/>
    <property type="match status" value="1"/>
</dbReference>
<sequence>MKKLMLFGFALFVVVLAVNTESIDDKLLLGKKSKEHYDACSNEFGKPPYYITEGYENLKKEDEANIAAFLLCYFRKLGLMSENGNIIDDGVRSLYIQIYGDNARQKEIINNLLKKCKQINDKIGSQLAPKYKALVFERCTQMDSIKPDQIKYNLN</sequence>
<dbReference type="EnsemblMetazoa" id="XM_028286011.2">
    <property type="protein sequence ID" value="XP_028141812.1"/>
    <property type="gene ID" value="LOC114335726"/>
</dbReference>
<evidence type="ECO:0000313" key="4">
    <source>
        <dbReference type="RefSeq" id="XP_028141812.1"/>
    </source>
</evidence>
<dbReference type="InterPro" id="IPR006170">
    <property type="entry name" value="PBP/GOBP"/>
</dbReference>
<dbReference type="OrthoDB" id="8194670at2759"/>
<dbReference type="InterPro" id="IPR036728">
    <property type="entry name" value="PBP_GOBP_sf"/>
</dbReference>
<reference evidence="4" key="1">
    <citation type="submission" date="2025-04" db="UniProtKB">
        <authorList>
            <consortium name="RefSeq"/>
        </authorList>
    </citation>
    <scope>IDENTIFICATION</scope>
    <source>
        <tissue evidence="4">Whole insect</tissue>
    </source>
</reference>
<keyword evidence="1" id="KW-0732">Signal</keyword>
<evidence type="ECO:0000313" key="3">
    <source>
        <dbReference type="Proteomes" id="UP001652700"/>
    </source>
</evidence>